<dbReference type="PANTHER" id="PTHR47245">
    <property type="entry name" value="PEPTIDYLPROLYL ISOMERASE"/>
    <property type="match status" value="1"/>
</dbReference>
<comment type="similarity">
    <text evidence="2">Belongs to the PpiC/parvulin rotamase family.</text>
</comment>
<dbReference type="EMBL" id="JANFQO010000005">
    <property type="protein sequence ID" value="MCQ4164529.1"/>
    <property type="molecule type" value="Genomic_DNA"/>
</dbReference>
<dbReference type="InterPro" id="IPR050245">
    <property type="entry name" value="PrsA_foldase"/>
</dbReference>
<feature type="domain" description="PpiC" evidence="7">
    <location>
        <begin position="327"/>
        <end position="423"/>
    </location>
</feature>
<dbReference type="InterPro" id="IPR046357">
    <property type="entry name" value="PPIase_dom_sf"/>
</dbReference>
<dbReference type="PROSITE" id="PS50198">
    <property type="entry name" value="PPIC_PPIASE_2"/>
    <property type="match status" value="1"/>
</dbReference>
<evidence type="ECO:0000313" key="8">
    <source>
        <dbReference type="EMBL" id="MCQ4164529.1"/>
    </source>
</evidence>
<dbReference type="Gene3D" id="3.10.50.40">
    <property type="match status" value="1"/>
</dbReference>
<dbReference type="Pfam" id="PF00639">
    <property type="entry name" value="Rotamase"/>
    <property type="match status" value="1"/>
</dbReference>
<dbReference type="Proteomes" id="UP001165498">
    <property type="component" value="Unassembled WGS sequence"/>
</dbReference>
<evidence type="ECO:0000256" key="3">
    <source>
        <dbReference type="ARBA" id="ARBA00013194"/>
    </source>
</evidence>
<gene>
    <name evidence="8" type="ORF">NM961_07380</name>
</gene>
<sequence length="480" mass="52678">MDVFATASALRLPVRLGQLLAAAACAAAAQAHGLPEAPAQPPAATAPSLPLPPLPTTDEDRTVAEIDGERLGSNALALLLRYQRMAQRGADATQLLDEVIEQRLLARHAAARFTRAELFADQRVAFAPEVSAEEKLAGVLRTVYRERLPEELAAEAGADMEKAIIAQPPLTTQQLRDVLGDPARLRVEYALTPEQQQAAATLSVLRYRLPGGVEDSLSLADIYARQNVQGRISLHQLDAAFLAGQAHRRLAELLAVDWAARQAGAAAVAELRRNLLDREYARALAEYYGLSRDIHAASAYQAALRNRIDQAQVGRWYDTHREQFRRLDRVRARHIRLADEAAAARVNAQLHKDGSNFADLARRHSVAPDAAGGGKLGWLARQDKADWFTELVFAQPPGQNGLAVREPAAADAAAHWEIVRVEEQAHGYFPRDSETVRYLAAQTLAEQQARADYEALRRRLRREARVRLAANTVAAKGDRP</sequence>
<feature type="chain" id="PRO_5047135960" description="peptidylprolyl isomerase" evidence="6">
    <location>
        <begin position="32"/>
        <end position="480"/>
    </location>
</feature>
<dbReference type="InterPro" id="IPR000297">
    <property type="entry name" value="PPIase_PpiC"/>
</dbReference>
<keyword evidence="4 5" id="KW-0697">Rotamase</keyword>
<keyword evidence="9" id="KW-1185">Reference proteome</keyword>
<evidence type="ECO:0000256" key="4">
    <source>
        <dbReference type="ARBA" id="ARBA00023110"/>
    </source>
</evidence>
<dbReference type="EC" id="5.2.1.8" evidence="3"/>
<evidence type="ECO:0000313" key="9">
    <source>
        <dbReference type="Proteomes" id="UP001165498"/>
    </source>
</evidence>
<evidence type="ECO:0000256" key="5">
    <source>
        <dbReference type="PROSITE-ProRule" id="PRU00278"/>
    </source>
</evidence>
<comment type="caution">
    <text evidence="8">The sequence shown here is derived from an EMBL/GenBank/DDBJ whole genome shotgun (WGS) entry which is preliminary data.</text>
</comment>
<reference evidence="8" key="1">
    <citation type="submission" date="2022-07" db="EMBL/GenBank/DDBJ databases">
        <title>Tahibacter sp., a new gammaproteobacterium isolated from the silt sample collected at pig farm.</title>
        <authorList>
            <person name="Chen H."/>
        </authorList>
    </citation>
    <scope>NUCLEOTIDE SEQUENCE</scope>
    <source>
        <strain evidence="8">P2K</strain>
    </source>
</reference>
<dbReference type="SUPFAM" id="SSF54534">
    <property type="entry name" value="FKBP-like"/>
    <property type="match status" value="1"/>
</dbReference>
<protein>
    <recommendedName>
        <fullName evidence="3">peptidylprolyl isomerase</fullName>
        <ecNumber evidence="3">5.2.1.8</ecNumber>
    </recommendedName>
</protein>
<dbReference type="PANTHER" id="PTHR47245:SF2">
    <property type="entry name" value="PEPTIDYL-PROLYL CIS-TRANS ISOMERASE HP_0175-RELATED"/>
    <property type="match status" value="1"/>
</dbReference>
<comment type="catalytic activity">
    <reaction evidence="1">
        <text>[protein]-peptidylproline (omega=180) = [protein]-peptidylproline (omega=0)</text>
        <dbReference type="Rhea" id="RHEA:16237"/>
        <dbReference type="Rhea" id="RHEA-COMP:10747"/>
        <dbReference type="Rhea" id="RHEA-COMP:10748"/>
        <dbReference type="ChEBI" id="CHEBI:83833"/>
        <dbReference type="ChEBI" id="CHEBI:83834"/>
        <dbReference type="EC" id="5.2.1.8"/>
    </reaction>
</comment>
<dbReference type="RefSeq" id="WP_255913308.1">
    <property type="nucleotide sequence ID" value="NZ_JANFQO010000005.1"/>
</dbReference>
<name>A0ABT1QQH9_9GAMM</name>
<evidence type="ECO:0000256" key="2">
    <source>
        <dbReference type="ARBA" id="ARBA00007656"/>
    </source>
</evidence>
<evidence type="ECO:0000259" key="7">
    <source>
        <dbReference type="PROSITE" id="PS50198"/>
    </source>
</evidence>
<dbReference type="Gene3D" id="1.10.4030.10">
    <property type="entry name" value="Porin chaperone SurA, peptide-binding domain"/>
    <property type="match status" value="1"/>
</dbReference>
<keyword evidence="5 8" id="KW-0413">Isomerase</keyword>
<evidence type="ECO:0000256" key="1">
    <source>
        <dbReference type="ARBA" id="ARBA00000971"/>
    </source>
</evidence>
<keyword evidence="6" id="KW-0732">Signal</keyword>
<accession>A0ABT1QQH9</accession>
<organism evidence="8 9">
    <name type="scientific">Tahibacter harae</name>
    <dbReference type="NCBI Taxonomy" id="2963937"/>
    <lineage>
        <taxon>Bacteria</taxon>
        <taxon>Pseudomonadati</taxon>
        <taxon>Pseudomonadota</taxon>
        <taxon>Gammaproteobacteria</taxon>
        <taxon>Lysobacterales</taxon>
        <taxon>Rhodanobacteraceae</taxon>
        <taxon>Tahibacter</taxon>
    </lineage>
</organism>
<evidence type="ECO:0000256" key="6">
    <source>
        <dbReference type="SAM" id="SignalP"/>
    </source>
</evidence>
<proteinExistence type="inferred from homology"/>
<feature type="signal peptide" evidence="6">
    <location>
        <begin position="1"/>
        <end position="31"/>
    </location>
</feature>
<dbReference type="GO" id="GO:0003755">
    <property type="term" value="F:peptidyl-prolyl cis-trans isomerase activity"/>
    <property type="evidence" value="ECO:0007669"/>
    <property type="project" value="UniProtKB-EC"/>
</dbReference>